<dbReference type="EMBL" id="JARQZJ010000071">
    <property type="protein sequence ID" value="KAK9881873.1"/>
    <property type="molecule type" value="Genomic_DNA"/>
</dbReference>
<sequence length="726" mass="83396">MNSTYNSTDFSFNHGFWLLLKKSIMLHKDSTSLREKILVAKRILTPIIQDLMTDALVQTEIEKLSKFEKSRKIDGKNIKILFNKVKSDDAGCFEGSQSDNEWATKILMEINRDLEEPFDKVLVEKPKRPLEDPVNETLLEKLISVYQHLGEIIEHLKNRYSIKSEQVYLHASKNRDVKLFTSDLQVSSEKATENIADSIDTNADLENPKCKCQELASNIFDDTIKHQVINYQCSYKDLYVLDSQHQTCEKQNVCETIRRTSSVICLRQSEEPDELGTTSDHKSVANSFSERPSVECDVINVGKKEIVKKCLEGLDKVKTYLESLRIEDECEEVQLPVGDKHNQEDFHGKPRECMILKQQEETERNHNTFSYHAVDVSSVHPDTNKKGYDTHKPEEQFNSETHRQIHPFAESRIPKLIHKKHGDTTGTNYYTLDDFTMRAYSKKRTSECICQQCQSTGRNKNLMGKFGDEFMSRLSRLTVPFDKLLTKNVSFKEEKYGTDSLEAMINSAFTEKMDQNIGFPEKKSCSSSCVALHLDDTIPVSRKIIQETLLACIHLNNSSEVIGKLSNMMLRHFTASIMREIKQTFFKKLNALQYRKATSDESSIFEPETVKEDICVGTELKFEDSQIVKHNIIQTETKGISNNCLHQMNKAVSVKTAPGYLQEIPSKRQCTHKKTFICKLPNTQPFSFTMKTITDSKLLIEKNNSKELMMKISKNNLLEDIFEADV</sequence>
<keyword evidence="2" id="KW-1185">Reference proteome</keyword>
<comment type="caution">
    <text evidence="1">The sequence shown here is derived from an EMBL/GenBank/DDBJ whole genome shotgun (WGS) entry which is preliminary data.</text>
</comment>
<proteinExistence type="predicted"/>
<protein>
    <submittedName>
        <fullName evidence="1">Uncharacterized protein</fullName>
    </submittedName>
</protein>
<accession>A0AAW1UGR6</accession>
<evidence type="ECO:0000313" key="1">
    <source>
        <dbReference type="EMBL" id="KAK9881873.1"/>
    </source>
</evidence>
<name>A0AAW1UGR6_9CUCU</name>
<evidence type="ECO:0000313" key="2">
    <source>
        <dbReference type="Proteomes" id="UP001431783"/>
    </source>
</evidence>
<dbReference type="Proteomes" id="UP001431783">
    <property type="component" value="Unassembled WGS sequence"/>
</dbReference>
<dbReference type="AlphaFoldDB" id="A0AAW1UGR6"/>
<gene>
    <name evidence="1" type="ORF">WA026_018072</name>
</gene>
<reference evidence="1 2" key="1">
    <citation type="submission" date="2023-03" db="EMBL/GenBank/DDBJ databases">
        <title>Genome insight into feeding habits of ladybird beetles.</title>
        <authorList>
            <person name="Li H.-S."/>
            <person name="Huang Y.-H."/>
            <person name="Pang H."/>
        </authorList>
    </citation>
    <scope>NUCLEOTIDE SEQUENCE [LARGE SCALE GENOMIC DNA]</scope>
    <source>
        <strain evidence="1">SYSU_2023b</strain>
        <tissue evidence="1">Whole body</tissue>
    </source>
</reference>
<organism evidence="1 2">
    <name type="scientific">Henosepilachna vigintioctopunctata</name>
    <dbReference type="NCBI Taxonomy" id="420089"/>
    <lineage>
        <taxon>Eukaryota</taxon>
        <taxon>Metazoa</taxon>
        <taxon>Ecdysozoa</taxon>
        <taxon>Arthropoda</taxon>
        <taxon>Hexapoda</taxon>
        <taxon>Insecta</taxon>
        <taxon>Pterygota</taxon>
        <taxon>Neoptera</taxon>
        <taxon>Endopterygota</taxon>
        <taxon>Coleoptera</taxon>
        <taxon>Polyphaga</taxon>
        <taxon>Cucujiformia</taxon>
        <taxon>Coccinelloidea</taxon>
        <taxon>Coccinellidae</taxon>
        <taxon>Epilachninae</taxon>
        <taxon>Epilachnini</taxon>
        <taxon>Henosepilachna</taxon>
    </lineage>
</organism>